<keyword evidence="2" id="KW-1185">Reference proteome</keyword>
<dbReference type="EMBL" id="RSCM01000001">
    <property type="protein sequence ID" value="RUT00124.1"/>
    <property type="molecule type" value="Genomic_DNA"/>
</dbReference>
<organism evidence="1 2">
    <name type="scientific">Trichormus variabilis SAG 1403-4b</name>
    <dbReference type="NCBI Taxonomy" id="447716"/>
    <lineage>
        <taxon>Bacteria</taxon>
        <taxon>Bacillati</taxon>
        <taxon>Cyanobacteriota</taxon>
        <taxon>Cyanophyceae</taxon>
        <taxon>Nostocales</taxon>
        <taxon>Nostocaceae</taxon>
        <taxon>Trichormus</taxon>
    </lineage>
</organism>
<evidence type="ECO:0000313" key="1">
    <source>
        <dbReference type="EMBL" id="RUT00124.1"/>
    </source>
</evidence>
<gene>
    <name evidence="1" type="ORF">DSM107003_07070</name>
</gene>
<accession>A0A3S1CES6</accession>
<reference evidence="1 2" key="1">
    <citation type="journal article" date="2019" name="Genome Biol. Evol.">
        <title>Day and night: Metabolic profiles and evolutionary relationships of six axenic non-marine cyanobacteria.</title>
        <authorList>
            <person name="Will S.E."/>
            <person name="Henke P."/>
            <person name="Boedeker C."/>
            <person name="Huang S."/>
            <person name="Brinkmann H."/>
            <person name="Rohde M."/>
            <person name="Jarek M."/>
            <person name="Friedl T."/>
            <person name="Seufert S."/>
            <person name="Schumacher M."/>
            <person name="Overmann J."/>
            <person name="Neumann-Schaal M."/>
            <person name="Petersen J."/>
        </authorList>
    </citation>
    <scope>NUCLEOTIDE SEQUENCE [LARGE SCALE GENOMIC DNA]</scope>
    <source>
        <strain evidence="1 2">SAG 1403-4b</strain>
    </source>
</reference>
<dbReference type="Proteomes" id="UP000276103">
    <property type="component" value="Unassembled WGS sequence"/>
</dbReference>
<name>A0A3S1CES6_ANAVA</name>
<dbReference type="OrthoDB" id="504426at2"/>
<protein>
    <submittedName>
        <fullName evidence="1">Uncharacterized protein</fullName>
    </submittedName>
</protein>
<dbReference type="AlphaFoldDB" id="A0A3S1CES6"/>
<evidence type="ECO:0000313" key="2">
    <source>
        <dbReference type="Proteomes" id="UP000276103"/>
    </source>
</evidence>
<comment type="caution">
    <text evidence="1">The sequence shown here is derived from an EMBL/GenBank/DDBJ whole genome shotgun (WGS) entry which is preliminary data.</text>
</comment>
<sequence>MVEQLHLNSITFFQGWFFCDWWFIEDIFHISKAKDKILTYLQPLAKYQANRVVLIYNICNQIDIIMGVNIRPEDCQNYQHGKYFYKTVSCEE</sequence>
<proteinExistence type="predicted"/>
<dbReference type="RefSeq" id="WP_127052252.1">
    <property type="nucleotide sequence ID" value="NZ_RSCM01000001.1"/>
</dbReference>